<accession>A0A852VPT5</accession>
<feature type="transmembrane region" description="Helical" evidence="1">
    <location>
        <begin position="12"/>
        <end position="28"/>
    </location>
</feature>
<comment type="caution">
    <text evidence="2">The sequence shown here is derived from an EMBL/GenBank/DDBJ whole genome shotgun (WGS) entry which is preliminary data.</text>
</comment>
<name>A0A852VPT5_9BACT</name>
<reference evidence="2 3" key="1">
    <citation type="submission" date="2020-07" db="EMBL/GenBank/DDBJ databases">
        <title>Genomic Encyclopedia of Type Strains, Phase IV (KMG-V): Genome sequencing to study the core and pangenomes of soil and plant-associated prokaryotes.</title>
        <authorList>
            <person name="Whitman W."/>
        </authorList>
    </citation>
    <scope>NUCLEOTIDE SEQUENCE [LARGE SCALE GENOMIC DNA]</scope>
    <source>
        <strain evidence="2 3">M8UP22</strain>
    </source>
</reference>
<dbReference type="EMBL" id="JACCCU010000003">
    <property type="protein sequence ID" value="NYF92065.1"/>
    <property type="molecule type" value="Genomic_DNA"/>
</dbReference>
<evidence type="ECO:0000256" key="1">
    <source>
        <dbReference type="SAM" id="Phobius"/>
    </source>
</evidence>
<keyword evidence="1" id="KW-0472">Membrane</keyword>
<dbReference type="Proteomes" id="UP000564385">
    <property type="component" value="Unassembled WGS sequence"/>
</dbReference>
<keyword evidence="1" id="KW-1133">Transmembrane helix</keyword>
<organism evidence="2 3">
    <name type="scientific">Tunturiibacter lichenicola</name>
    <dbReference type="NCBI Taxonomy" id="2051959"/>
    <lineage>
        <taxon>Bacteria</taxon>
        <taxon>Pseudomonadati</taxon>
        <taxon>Acidobacteriota</taxon>
        <taxon>Terriglobia</taxon>
        <taxon>Terriglobales</taxon>
        <taxon>Acidobacteriaceae</taxon>
        <taxon>Tunturiibacter</taxon>
    </lineage>
</organism>
<keyword evidence="1" id="KW-0812">Transmembrane</keyword>
<protein>
    <submittedName>
        <fullName evidence="2">Uncharacterized protein</fullName>
    </submittedName>
</protein>
<gene>
    <name evidence="2" type="ORF">HDF08_004184</name>
</gene>
<dbReference type="AlphaFoldDB" id="A0A852VPT5"/>
<evidence type="ECO:0000313" key="3">
    <source>
        <dbReference type="Proteomes" id="UP000564385"/>
    </source>
</evidence>
<feature type="transmembrane region" description="Helical" evidence="1">
    <location>
        <begin position="48"/>
        <end position="66"/>
    </location>
</feature>
<evidence type="ECO:0000313" key="2">
    <source>
        <dbReference type="EMBL" id="NYF92065.1"/>
    </source>
</evidence>
<sequence length="67" mass="6989">MSWTAVSRHDYLPILAGVIGVLAAYLGFSRQAALKTGRGDNFSMPVRIAGVALLITGAVLLGVVVFS</sequence>
<proteinExistence type="predicted"/>